<dbReference type="Proteomes" id="UP001225356">
    <property type="component" value="Unassembled WGS sequence"/>
</dbReference>
<gene>
    <name evidence="1" type="ORF">J2853_003791</name>
</gene>
<protein>
    <submittedName>
        <fullName evidence="1">Uncharacterized protein</fullName>
    </submittedName>
</protein>
<evidence type="ECO:0000313" key="1">
    <source>
        <dbReference type="EMBL" id="MDP9844580.1"/>
    </source>
</evidence>
<comment type="caution">
    <text evidence="1">The sequence shown here is derived from an EMBL/GenBank/DDBJ whole genome shotgun (WGS) entry which is preliminary data.</text>
</comment>
<dbReference type="EMBL" id="JAUSQU010000001">
    <property type="protein sequence ID" value="MDP9844580.1"/>
    <property type="molecule type" value="Genomic_DNA"/>
</dbReference>
<sequence>MELFPEESQWELLTAAGLRQDFQAVWIEGDDLDAITAELRIDPAATLECDLATALRWNSMDMRTLILWMGGHSPGWTFALVLTGMGSDLNLPGRRVFDFCYAREIDEFYGVSGLYDEEGLDDLELNDDQGGEEDLDPHLIAIGRVTGRFIDQDWLAERRTLCRVPMKARAS</sequence>
<proteinExistence type="predicted"/>
<reference evidence="1 2" key="1">
    <citation type="submission" date="2023-07" db="EMBL/GenBank/DDBJ databases">
        <title>Sequencing the genomes of 1000 actinobacteria strains.</title>
        <authorList>
            <person name="Klenk H.-P."/>
        </authorList>
    </citation>
    <scope>NUCLEOTIDE SEQUENCE [LARGE SCALE GENOMIC DNA]</scope>
    <source>
        <strain evidence="1 2">DSM 46740</strain>
    </source>
</reference>
<keyword evidence="2" id="KW-1185">Reference proteome</keyword>
<evidence type="ECO:0000313" key="2">
    <source>
        <dbReference type="Proteomes" id="UP001225356"/>
    </source>
</evidence>
<dbReference type="RefSeq" id="WP_307559542.1">
    <property type="nucleotide sequence ID" value="NZ_JAUSQU010000001.1"/>
</dbReference>
<accession>A0ABT9QDV1</accession>
<organism evidence="1 2">
    <name type="scientific">Streptosporangium lutulentum</name>
    <dbReference type="NCBI Taxonomy" id="1461250"/>
    <lineage>
        <taxon>Bacteria</taxon>
        <taxon>Bacillati</taxon>
        <taxon>Actinomycetota</taxon>
        <taxon>Actinomycetes</taxon>
        <taxon>Streptosporangiales</taxon>
        <taxon>Streptosporangiaceae</taxon>
        <taxon>Streptosporangium</taxon>
    </lineage>
</organism>
<name>A0ABT9QDV1_9ACTN</name>